<evidence type="ECO:0000259" key="11">
    <source>
        <dbReference type="Pfam" id="PF00725"/>
    </source>
</evidence>
<dbReference type="SUPFAM" id="SSF51735">
    <property type="entry name" value="NAD(P)-binding Rossmann-fold domains"/>
    <property type="match status" value="1"/>
</dbReference>
<evidence type="ECO:0000256" key="8">
    <source>
        <dbReference type="ARBA" id="ARBA00038962"/>
    </source>
</evidence>
<evidence type="ECO:0000313" key="13">
    <source>
        <dbReference type="EMBL" id="MCK8785945.1"/>
    </source>
</evidence>
<comment type="subunit">
    <text evidence="3">Homodimer.</text>
</comment>
<comment type="similarity">
    <text evidence="2">Belongs to the 3-hydroxyacyl-CoA dehydrogenase family.</text>
</comment>
<dbReference type="PANTHER" id="PTHR48075">
    <property type="entry name" value="3-HYDROXYACYL-COA DEHYDROGENASE FAMILY PROTEIN"/>
    <property type="match status" value="1"/>
</dbReference>
<comment type="caution">
    <text evidence="13">The sequence shown here is derived from an EMBL/GenBank/DDBJ whole genome shotgun (WGS) entry which is preliminary data.</text>
</comment>
<accession>A0A9X1YBK4</accession>
<keyword evidence="6 13" id="KW-0560">Oxidoreductase</keyword>
<evidence type="ECO:0000256" key="5">
    <source>
        <dbReference type="ARBA" id="ARBA00022553"/>
    </source>
</evidence>
<dbReference type="EMBL" id="JALPRX010000071">
    <property type="protein sequence ID" value="MCK8785945.1"/>
    <property type="molecule type" value="Genomic_DNA"/>
</dbReference>
<dbReference type="PANTHER" id="PTHR48075:SF1">
    <property type="entry name" value="LAMBDA-CRYSTALLIN HOMOLOG"/>
    <property type="match status" value="1"/>
</dbReference>
<dbReference type="InterPro" id="IPR036291">
    <property type="entry name" value="NAD(P)-bd_dom_sf"/>
</dbReference>
<dbReference type="Gene3D" id="1.10.1040.10">
    <property type="entry name" value="N-(1-d-carboxylethyl)-l-norvaline Dehydrogenase, domain 2"/>
    <property type="match status" value="1"/>
</dbReference>
<dbReference type="InterPro" id="IPR022694">
    <property type="entry name" value="3-OHacyl-CoA_DH"/>
</dbReference>
<dbReference type="NCBIfam" id="NF006125">
    <property type="entry name" value="PRK08269.1"/>
    <property type="match status" value="1"/>
</dbReference>
<evidence type="ECO:0000256" key="9">
    <source>
        <dbReference type="ARBA" id="ARBA00042709"/>
    </source>
</evidence>
<evidence type="ECO:0000259" key="12">
    <source>
        <dbReference type="Pfam" id="PF02737"/>
    </source>
</evidence>
<protein>
    <recommendedName>
        <fullName evidence="9">L-gulonate 3-dehydrogenase</fullName>
        <ecNumber evidence="8">1.1.1.45</ecNumber>
    </recommendedName>
    <alternativeName>
        <fullName evidence="9">L-gulonate 3-dehydrogenase</fullName>
    </alternativeName>
</protein>
<dbReference type="GO" id="GO:0005737">
    <property type="term" value="C:cytoplasm"/>
    <property type="evidence" value="ECO:0007669"/>
    <property type="project" value="UniProtKB-SubCell"/>
</dbReference>
<evidence type="ECO:0000256" key="10">
    <source>
        <dbReference type="PIRSR" id="PIRSR000105-1"/>
    </source>
</evidence>
<dbReference type="Gene3D" id="3.40.50.720">
    <property type="entry name" value="NAD(P)-binding Rossmann-like Domain"/>
    <property type="match status" value="1"/>
</dbReference>
<dbReference type="InterPro" id="IPR008927">
    <property type="entry name" value="6-PGluconate_DH-like_C_sf"/>
</dbReference>
<dbReference type="SUPFAM" id="SSF48179">
    <property type="entry name" value="6-phosphogluconate dehydrogenase C-terminal domain-like"/>
    <property type="match status" value="1"/>
</dbReference>
<evidence type="ECO:0000256" key="4">
    <source>
        <dbReference type="ARBA" id="ARBA00022490"/>
    </source>
</evidence>
<feature type="domain" description="3-hydroxyacyl-CoA dehydrogenase NAD binding" evidence="12">
    <location>
        <begin position="16"/>
        <end position="201"/>
    </location>
</feature>
<dbReference type="PIRSF" id="PIRSF000105">
    <property type="entry name" value="HCDH"/>
    <property type="match status" value="1"/>
</dbReference>
<name>A0A9X1YBK4_9PROT</name>
<proteinExistence type="inferred from homology"/>
<dbReference type="GO" id="GO:0070403">
    <property type="term" value="F:NAD+ binding"/>
    <property type="evidence" value="ECO:0007669"/>
    <property type="project" value="InterPro"/>
</dbReference>
<reference evidence="13" key="1">
    <citation type="submission" date="2022-04" db="EMBL/GenBank/DDBJ databases">
        <title>Roseomonas acroporae sp. nov., isolated from coral Acropora digitifera.</title>
        <authorList>
            <person name="Sun H."/>
        </authorList>
    </citation>
    <scope>NUCLEOTIDE SEQUENCE</scope>
    <source>
        <strain evidence="13">NAR14</strain>
    </source>
</reference>
<dbReference type="AlphaFoldDB" id="A0A9X1YBK4"/>
<keyword evidence="14" id="KW-1185">Reference proteome</keyword>
<dbReference type="InterPro" id="IPR006176">
    <property type="entry name" value="3-OHacyl-CoA_DH_NAD-bd"/>
</dbReference>
<comment type="subcellular location">
    <subcellularLocation>
        <location evidence="1">Cytoplasm</location>
    </subcellularLocation>
</comment>
<evidence type="ECO:0000256" key="6">
    <source>
        <dbReference type="ARBA" id="ARBA00023002"/>
    </source>
</evidence>
<dbReference type="InterPro" id="IPR006108">
    <property type="entry name" value="3HC_DH_C"/>
</dbReference>
<evidence type="ECO:0000313" key="14">
    <source>
        <dbReference type="Proteomes" id="UP001139516"/>
    </source>
</evidence>
<feature type="domain" description="3-hydroxyacyl-CoA dehydrogenase C-terminal" evidence="11">
    <location>
        <begin position="205"/>
        <end position="304"/>
    </location>
</feature>
<keyword evidence="7" id="KW-0520">NAD</keyword>
<keyword evidence="5" id="KW-0597">Phosphoprotein</keyword>
<organism evidence="13 14">
    <name type="scientific">Roseomonas acroporae</name>
    <dbReference type="NCBI Taxonomy" id="2937791"/>
    <lineage>
        <taxon>Bacteria</taxon>
        <taxon>Pseudomonadati</taxon>
        <taxon>Pseudomonadota</taxon>
        <taxon>Alphaproteobacteria</taxon>
        <taxon>Acetobacterales</taxon>
        <taxon>Roseomonadaceae</taxon>
        <taxon>Roseomonas</taxon>
    </lineage>
</organism>
<dbReference type="Pfam" id="PF02737">
    <property type="entry name" value="3HCDH_N"/>
    <property type="match status" value="1"/>
</dbReference>
<feature type="site" description="Important for catalytic activity" evidence="10">
    <location>
        <position position="159"/>
    </location>
</feature>
<sequence>MSEARGAAVAPESAPVVALGAGRMGRGIALVFAYAGWPVRILDFKPRASDAFAALREEIGRELRATLADLAACGLFDATAIDTILARVTVVPEAGAPDALRDAALVFEGVPEVPAMKREALARASALAPAAIIASTTSTILVDELAPAVASPGRFLNAHWLNPAFLMPLVELSPGRDTEPAVVARLKAMLESVGKVPVVCAARPGYIVPRIQTLAMNEAARIVEEGVATAEDVDKAVRYGFGLRFGVLGLLEFIDWGGGDILFHASRYLVGALGHERYAAPDVIERNMERGDIGLRTGRGFLDYAGLDRDAYRLARLRAFAERLRAEGLARPPVLDAPERAA</sequence>
<evidence type="ECO:0000256" key="1">
    <source>
        <dbReference type="ARBA" id="ARBA00004496"/>
    </source>
</evidence>
<dbReference type="GO" id="GO:0050104">
    <property type="term" value="F:L-gulonate 3-dehydrogenase activity"/>
    <property type="evidence" value="ECO:0007669"/>
    <property type="project" value="UniProtKB-EC"/>
</dbReference>
<dbReference type="EC" id="1.1.1.45" evidence="8"/>
<keyword evidence="4" id="KW-0963">Cytoplasm</keyword>
<dbReference type="RefSeq" id="WP_248668065.1">
    <property type="nucleotide sequence ID" value="NZ_JALPRX010000071.1"/>
</dbReference>
<dbReference type="Pfam" id="PF00725">
    <property type="entry name" value="3HCDH"/>
    <property type="match status" value="1"/>
</dbReference>
<gene>
    <name evidence="13" type="ORF">M0638_16320</name>
</gene>
<evidence type="ECO:0000256" key="3">
    <source>
        <dbReference type="ARBA" id="ARBA00011738"/>
    </source>
</evidence>
<evidence type="ECO:0000256" key="2">
    <source>
        <dbReference type="ARBA" id="ARBA00009463"/>
    </source>
</evidence>
<dbReference type="InterPro" id="IPR013328">
    <property type="entry name" value="6PGD_dom2"/>
</dbReference>
<evidence type="ECO:0000256" key="7">
    <source>
        <dbReference type="ARBA" id="ARBA00023027"/>
    </source>
</evidence>
<dbReference type="GO" id="GO:0006631">
    <property type="term" value="P:fatty acid metabolic process"/>
    <property type="evidence" value="ECO:0007669"/>
    <property type="project" value="InterPro"/>
</dbReference>
<dbReference type="Proteomes" id="UP001139516">
    <property type="component" value="Unassembled WGS sequence"/>
</dbReference>